<organism evidence="1">
    <name type="scientific">Siphoviridae sp. ctkL634</name>
    <dbReference type="NCBI Taxonomy" id="2826442"/>
    <lineage>
        <taxon>Viruses</taxon>
        <taxon>Duplodnaviria</taxon>
        <taxon>Heunggongvirae</taxon>
        <taxon>Uroviricota</taxon>
        <taxon>Caudoviricetes</taxon>
    </lineage>
</organism>
<sequence length="114" mass="13052">MNVNGLITSLGNVVNCPVAPDLYEGSKEKYITYTYEDERSAMDADNEETQTVAYLQITLYTPPQQEYMEDKSKIKAELKKLGFCVESIQSWVDSYAPEKKRHTVFNVNITMPEN</sequence>
<dbReference type="EMBL" id="BK014911">
    <property type="protein sequence ID" value="DAD82058.1"/>
    <property type="molecule type" value="Genomic_DNA"/>
</dbReference>
<proteinExistence type="predicted"/>
<evidence type="ECO:0000313" key="1">
    <source>
        <dbReference type="EMBL" id="DAD82058.1"/>
    </source>
</evidence>
<name>A0A8S5MIJ2_9CAUD</name>
<reference evidence="1" key="1">
    <citation type="journal article" date="2021" name="Proc. Natl. Acad. Sci. U.S.A.">
        <title>A Catalog of Tens of Thousands of Viruses from Human Metagenomes Reveals Hidden Associations with Chronic Diseases.</title>
        <authorList>
            <person name="Tisza M.J."/>
            <person name="Buck C.B."/>
        </authorList>
    </citation>
    <scope>NUCLEOTIDE SEQUENCE</scope>
    <source>
        <strain evidence="1">CtkL634</strain>
    </source>
</reference>
<protein>
    <submittedName>
        <fullName evidence="1">Uncharacterized protein</fullName>
    </submittedName>
</protein>
<accession>A0A8S5MIJ2</accession>